<keyword evidence="2 3" id="KW-0040">ANK repeat</keyword>
<keyword evidence="1" id="KW-0677">Repeat</keyword>
<name>A0A2U3QTT2_ORITS</name>
<dbReference type="InterPro" id="IPR036770">
    <property type="entry name" value="Ankyrin_rpt-contain_sf"/>
</dbReference>
<accession>A0A2U3QTT2</accession>
<dbReference type="Gene3D" id="1.25.40.20">
    <property type="entry name" value="Ankyrin repeat-containing domain"/>
    <property type="match status" value="2"/>
</dbReference>
<dbReference type="InterPro" id="IPR002110">
    <property type="entry name" value="Ankyrin_rpt"/>
</dbReference>
<feature type="repeat" description="ANK" evidence="3">
    <location>
        <begin position="71"/>
        <end position="103"/>
    </location>
</feature>
<dbReference type="RefSeq" id="WP_109489876.1">
    <property type="nucleotide sequence ID" value="NZ_LS398547.1"/>
</dbReference>
<evidence type="ECO:0000313" key="5">
    <source>
        <dbReference type="EMBL" id="SPR04362.1"/>
    </source>
</evidence>
<dbReference type="EMBL" id="LS398547">
    <property type="protein sequence ID" value="SPR04362.1"/>
    <property type="molecule type" value="Genomic_DNA"/>
</dbReference>
<evidence type="ECO:0000259" key="4">
    <source>
        <dbReference type="Pfam" id="PF09372"/>
    </source>
</evidence>
<dbReference type="PANTHER" id="PTHR24171">
    <property type="entry name" value="ANKYRIN REPEAT DOMAIN-CONTAINING PROTEIN 39-RELATED"/>
    <property type="match status" value="1"/>
</dbReference>
<evidence type="ECO:0000256" key="1">
    <source>
        <dbReference type="ARBA" id="ARBA00022737"/>
    </source>
</evidence>
<dbReference type="PROSITE" id="PS50088">
    <property type="entry name" value="ANK_REPEAT"/>
    <property type="match status" value="4"/>
</dbReference>
<protein>
    <submittedName>
        <fullName evidence="5">Ankyrin repeat-containing protein 09</fullName>
    </submittedName>
</protein>
<feature type="domain" description="PRANC" evidence="4">
    <location>
        <begin position="222"/>
        <end position="324"/>
    </location>
</feature>
<dbReference type="PRINTS" id="PR01415">
    <property type="entry name" value="ANKYRIN"/>
</dbReference>
<evidence type="ECO:0000313" key="6">
    <source>
        <dbReference type="Proteomes" id="UP000244960"/>
    </source>
</evidence>
<evidence type="ECO:0000256" key="2">
    <source>
        <dbReference type="ARBA" id="ARBA00023043"/>
    </source>
</evidence>
<gene>
    <name evidence="5" type="primary">ank9</name>
    <name evidence="5" type="ORF">UT176_00498</name>
</gene>
<proteinExistence type="predicted"/>
<dbReference type="SUPFAM" id="SSF48403">
    <property type="entry name" value="Ankyrin repeat"/>
    <property type="match status" value="1"/>
</dbReference>
<feature type="repeat" description="ANK" evidence="3">
    <location>
        <begin position="38"/>
        <end position="70"/>
    </location>
</feature>
<feature type="repeat" description="ANK" evidence="3">
    <location>
        <begin position="104"/>
        <end position="137"/>
    </location>
</feature>
<dbReference type="PROSITE" id="PS50297">
    <property type="entry name" value="ANK_REP_REGION"/>
    <property type="match status" value="4"/>
</dbReference>
<dbReference type="Pfam" id="PF09372">
    <property type="entry name" value="PRANC"/>
    <property type="match status" value="1"/>
</dbReference>
<organism evidence="5 6">
    <name type="scientific">Orientia tsutsugamushi</name>
    <name type="common">Rickettsia tsutsugamushi</name>
    <dbReference type="NCBI Taxonomy" id="784"/>
    <lineage>
        <taxon>Bacteria</taxon>
        <taxon>Pseudomonadati</taxon>
        <taxon>Pseudomonadota</taxon>
        <taxon>Alphaproteobacteria</taxon>
        <taxon>Rickettsiales</taxon>
        <taxon>Rickettsiaceae</taxon>
        <taxon>Rickettsieae</taxon>
        <taxon>Orientia</taxon>
    </lineage>
</organism>
<feature type="repeat" description="ANK" evidence="3">
    <location>
        <begin position="1"/>
        <end position="33"/>
    </location>
</feature>
<dbReference type="Pfam" id="PF12796">
    <property type="entry name" value="Ank_2"/>
    <property type="match status" value="2"/>
</dbReference>
<dbReference type="AlphaFoldDB" id="A0A2U3QTT2"/>
<reference evidence="6" key="1">
    <citation type="submission" date="2018-03" db="EMBL/GenBank/DDBJ databases">
        <authorList>
            <person name="Batty M. E."/>
            <person name="Batty M E."/>
        </authorList>
    </citation>
    <scope>NUCLEOTIDE SEQUENCE [LARGE SCALE GENOMIC DNA]</scope>
</reference>
<evidence type="ECO:0000256" key="3">
    <source>
        <dbReference type="PROSITE-ProRule" id="PRU00023"/>
    </source>
</evidence>
<dbReference type="PANTHER" id="PTHR24171:SF8">
    <property type="entry name" value="BRCA1-ASSOCIATED RING DOMAIN PROTEIN 1"/>
    <property type="match status" value="1"/>
</dbReference>
<dbReference type="InterPro" id="IPR018272">
    <property type="entry name" value="PRANC_domain"/>
</dbReference>
<sequence length="344" mass="38657">MGNTALHEAVKSGNIQAVKSILCENSSLDYVNSSDDVSHNTALHYAVRACNLKIIDILLTHGANPNAKDMYNHTPFHYACSKGNLNVIKTLLKHGADSNAQNCNLDTPFHLAAHHCEFEIIKLLLLKNGANLNVVDTTGITPFSECHTMFMANQDKNKEVMRLLVAEIVKLEHSDVKISEDDLEGVDLNKRLISNSDLLKKFQQECCKEIEKMKSTNVNESSLSVWDIFILQKDKQELIRCSYQHDDIIKLTNEFCMYSPFIVKSIVEATGRTKLLQGAAESMDEIFESNHDASQEGHTSWLYLPPELKLIILENLSTNDLIKLQQFDEAEALLKGAYALYEGE</sequence>
<dbReference type="Proteomes" id="UP000244960">
    <property type="component" value="Chromosome I"/>
</dbReference>
<dbReference type="SMART" id="SM00248">
    <property type="entry name" value="ANK"/>
    <property type="match status" value="4"/>
</dbReference>